<protein>
    <submittedName>
        <fullName evidence="1">Uncharacterized protein</fullName>
    </submittedName>
</protein>
<dbReference type="EMBL" id="MN739666">
    <property type="protein sequence ID" value="QHT19432.1"/>
    <property type="molecule type" value="Genomic_DNA"/>
</dbReference>
<reference evidence="1" key="1">
    <citation type="journal article" date="2020" name="Nature">
        <title>Giant virus diversity and host interactions through global metagenomics.</title>
        <authorList>
            <person name="Schulz F."/>
            <person name="Roux S."/>
            <person name="Paez-Espino D."/>
            <person name="Jungbluth S."/>
            <person name="Walsh D.A."/>
            <person name="Denef V.J."/>
            <person name="McMahon K.D."/>
            <person name="Konstantinidis K.T."/>
            <person name="Eloe-Fadrosh E.A."/>
            <person name="Kyrpides N.C."/>
            <person name="Woyke T."/>
        </authorList>
    </citation>
    <scope>NUCLEOTIDE SEQUENCE</scope>
    <source>
        <strain evidence="1">GVMAG-M-3300023174-57</strain>
    </source>
</reference>
<proteinExistence type="predicted"/>
<dbReference type="AlphaFoldDB" id="A0A6C0DSF0"/>
<evidence type="ECO:0000313" key="1">
    <source>
        <dbReference type="EMBL" id="QHT19432.1"/>
    </source>
</evidence>
<organism evidence="1">
    <name type="scientific">viral metagenome</name>
    <dbReference type="NCBI Taxonomy" id="1070528"/>
    <lineage>
        <taxon>unclassified sequences</taxon>
        <taxon>metagenomes</taxon>
        <taxon>organismal metagenomes</taxon>
    </lineage>
</organism>
<sequence length="303" mass="33952">MNVDLTGKTVIYIDAEFQGYKVPKVHDRLWASGFQPTEPYTYTSEDEYVHRYHFLLSLGLYTLNDGVFELATFPSEYGRGEGFANVQILEPGYTTSAPDVAADLAQSKYEILLADVDVSLLKGAAREKRIEKLKFAFMSELNLAQQGLCAGGHQRYTRGRDFKERSLSNLVFADFIKTLKKGGCVLIHKGRNDLVALKNTCTLKGVELPPFENIDLDAFNHLHEGADDKKLNTLQELYSGRYPELRAKRDALLDRVTENVVKRWGAAAREGVAAHNPLVDCVYALVLYEGVQLAVPDEFTLHA</sequence>
<name>A0A6C0DSF0_9ZZZZ</name>
<accession>A0A6C0DSF0</accession>